<organism evidence="1 2">
    <name type="scientific">Penicillium solitum</name>
    <dbReference type="NCBI Taxonomy" id="60172"/>
    <lineage>
        <taxon>Eukaryota</taxon>
        <taxon>Fungi</taxon>
        <taxon>Dikarya</taxon>
        <taxon>Ascomycota</taxon>
        <taxon>Pezizomycotina</taxon>
        <taxon>Eurotiomycetes</taxon>
        <taxon>Eurotiomycetidae</taxon>
        <taxon>Eurotiales</taxon>
        <taxon>Aspergillaceae</taxon>
        <taxon>Penicillium</taxon>
    </lineage>
</organism>
<proteinExistence type="predicted"/>
<name>A0A1V6R3Y8_9EURO</name>
<comment type="caution">
    <text evidence="1">The sequence shown here is derived from an EMBL/GenBank/DDBJ whole genome shotgun (WGS) entry which is preliminary data.</text>
</comment>
<dbReference type="AlphaFoldDB" id="A0A1V6R3Y8"/>
<reference evidence="2" key="1">
    <citation type="journal article" date="2017" name="Nat. Microbiol.">
        <title>Global analysis of biosynthetic gene clusters reveals vast potential of secondary metabolite production in Penicillium species.</title>
        <authorList>
            <person name="Nielsen J.C."/>
            <person name="Grijseels S."/>
            <person name="Prigent S."/>
            <person name="Ji B."/>
            <person name="Dainat J."/>
            <person name="Nielsen K.F."/>
            <person name="Frisvad J.C."/>
            <person name="Workman M."/>
            <person name="Nielsen J."/>
        </authorList>
    </citation>
    <scope>NUCLEOTIDE SEQUENCE [LARGE SCALE GENOMIC DNA]</scope>
    <source>
        <strain evidence="2">IBT 29525</strain>
    </source>
</reference>
<keyword evidence="2" id="KW-1185">Reference proteome</keyword>
<dbReference type="EMBL" id="MDYO01000017">
    <property type="protein sequence ID" value="OQD96159.1"/>
    <property type="molecule type" value="Genomic_DNA"/>
</dbReference>
<accession>A0A1V6R3Y8</accession>
<gene>
    <name evidence="1" type="ORF">PENSOL_c017G06180</name>
</gene>
<dbReference type="Proteomes" id="UP000191612">
    <property type="component" value="Unassembled WGS sequence"/>
</dbReference>
<protein>
    <submittedName>
        <fullName evidence="1">Uncharacterized protein</fullName>
    </submittedName>
</protein>
<evidence type="ECO:0000313" key="1">
    <source>
        <dbReference type="EMBL" id="OQD96159.1"/>
    </source>
</evidence>
<sequence length="84" mass="9358">MQLKDDSRAMSNSRPSLIWQGEVLTLNPPPSTEVVGKHARVQYITWEVEHGFGESKEEMVSTESQLQVLGIYWGILGPITTSGK</sequence>
<evidence type="ECO:0000313" key="2">
    <source>
        <dbReference type="Proteomes" id="UP000191612"/>
    </source>
</evidence>